<dbReference type="Proteomes" id="UP000000343">
    <property type="component" value="Plasmid pACIX901"/>
</dbReference>
<keyword evidence="1" id="KW-1133">Transmembrane helix</keyword>
<evidence type="ECO:0000259" key="2">
    <source>
        <dbReference type="Pfam" id="PF13400"/>
    </source>
</evidence>
<dbReference type="AlphaFoldDB" id="E8X6B8"/>
<protein>
    <recommendedName>
        <fullName evidence="2">Putative Flp pilus-assembly TadG-like N-terminal domain-containing protein</fullName>
    </recommendedName>
</protein>
<gene>
    <name evidence="3" type="ordered locus">AciX9_4225</name>
</gene>
<dbReference type="OrthoDB" id="7210116at2"/>
<name>E8X6B8_GRATM</name>
<geneLocation type="plasmid" evidence="3 4">
    <name>pACIX901</name>
</geneLocation>
<evidence type="ECO:0000313" key="3">
    <source>
        <dbReference type="EMBL" id="ADW71002.1"/>
    </source>
</evidence>
<accession>E8X6B8</accession>
<keyword evidence="1" id="KW-0812">Transmembrane</keyword>
<feature type="domain" description="Putative Flp pilus-assembly TadG-like N-terminal" evidence="2">
    <location>
        <begin position="13"/>
        <end position="58"/>
    </location>
</feature>
<feature type="transmembrane region" description="Helical" evidence="1">
    <location>
        <begin position="15"/>
        <end position="36"/>
    </location>
</feature>
<keyword evidence="3" id="KW-0614">Plasmid</keyword>
<keyword evidence="1" id="KW-0472">Membrane</keyword>
<keyword evidence="4" id="KW-1185">Reference proteome</keyword>
<dbReference type="InterPro" id="IPR028087">
    <property type="entry name" value="Tad_N"/>
</dbReference>
<dbReference type="EMBL" id="CP002481">
    <property type="protein sequence ID" value="ADW71002.1"/>
    <property type="molecule type" value="Genomic_DNA"/>
</dbReference>
<evidence type="ECO:0000256" key="1">
    <source>
        <dbReference type="SAM" id="Phobius"/>
    </source>
</evidence>
<dbReference type="HOGENOM" id="CLU_046706_0_0_0"/>
<sequence length="457" mass="46399">MRNRIFLVSNESGQVLVAAAVSLLVILGFLGISIDVGHRQLSKLRLQSATDTAATAAALEIRVCGSLVSCPAMQSAVQSSFIENGYPATPLLLNCATSSDDLTLVLNSPPCAMGSADPNYGKRGYVEVQVAQHVPTYFMKMLGISQFNISARSEAARNPGGACIYALDPTAAGAMSIAVGLGISSQCGIVVESSSPYAFSCLLGLGFTAPYIKVHGGAAGLLCLGSGLQTGALNPTPADPLAYLPAPAVGACGSKVGNSYYGSASAVTILLAGNYVFNPGVYCGGISITAGIGTNVTFNPGMYILKTGPGLLGIPSGGLNLTVSLLSNIQGQGVTFYNYGPVGGISITAPATLGLSNFSLTAPTSGEYGGVLFFQDPGNTSTGVFLASLVSGSKLEGAIYLPNAMLTYGVGAISSAYTIVVAKTLQFNVNVLSTFGNDYSSLDIGSPLNGDSAVLLQ</sequence>
<organism evidence="4">
    <name type="scientific">Granulicella tundricola (strain ATCC BAA-1859 / DSM 23138 / MP5ACTX9)</name>
    <dbReference type="NCBI Taxonomy" id="1198114"/>
    <lineage>
        <taxon>Bacteria</taxon>
        <taxon>Pseudomonadati</taxon>
        <taxon>Acidobacteriota</taxon>
        <taxon>Terriglobia</taxon>
        <taxon>Terriglobales</taxon>
        <taxon>Acidobacteriaceae</taxon>
        <taxon>Granulicella</taxon>
    </lineage>
</organism>
<dbReference type="RefSeq" id="WP_013572914.1">
    <property type="nucleotide sequence ID" value="NC_015057.1"/>
</dbReference>
<dbReference type="Pfam" id="PF13400">
    <property type="entry name" value="Tad"/>
    <property type="match status" value="1"/>
</dbReference>
<reference evidence="4" key="1">
    <citation type="submission" date="2011-01" db="EMBL/GenBank/DDBJ databases">
        <title>Complete sequence of plasmid1 of Acidobacterium sp. MP5ACTX9.</title>
        <authorList>
            <consortium name="US DOE Joint Genome Institute"/>
            <person name="Lucas S."/>
            <person name="Copeland A."/>
            <person name="Lapidus A."/>
            <person name="Cheng J.-F."/>
            <person name="Goodwin L."/>
            <person name="Pitluck S."/>
            <person name="Teshima H."/>
            <person name="Detter J.C."/>
            <person name="Han C."/>
            <person name="Tapia R."/>
            <person name="Land M."/>
            <person name="Hauser L."/>
            <person name="Kyrpides N."/>
            <person name="Ivanova N."/>
            <person name="Ovchinnikova G."/>
            <person name="Pagani I."/>
            <person name="Rawat S.R."/>
            <person name="Mannisto M."/>
            <person name="Haggblom M.M."/>
            <person name="Woyke T."/>
        </authorList>
    </citation>
    <scope>NUCLEOTIDE SEQUENCE [LARGE SCALE GENOMIC DNA]</scope>
    <source>
        <strain evidence="4">MP5ACTX9</strain>
        <plasmid evidence="4">Plasmid pACIX901</plasmid>
    </source>
</reference>
<evidence type="ECO:0000313" key="4">
    <source>
        <dbReference type="Proteomes" id="UP000000343"/>
    </source>
</evidence>
<dbReference type="KEGG" id="acm:AciX9_4225"/>
<proteinExistence type="predicted"/>